<dbReference type="Proteomes" id="UP000318081">
    <property type="component" value="Chromosome"/>
</dbReference>
<keyword evidence="3" id="KW-1185">Reference proteome</keyword>
<keyword evidence="1" id="KW-1133">Transmembrane helix</keyword>
<gene>
    <name evidence="2" type="ORF">TBK1r_74850</name>
</gene>
<dbReference type="RefSeq" id="WP_145220766.1">
    <property type="nucleotide sequence ID" value="NZ_CP036432.1"/>
</dbReference>
<sequence>MTTEQGHFIEGRVAKTRLPFRVAAALLGVIFIAVAFFQVLERAENWIDFAFAIVMALLGVQFLYSALTAQWKSPLEWRSDGGVRQVNERFLMVEPMSCGAATLEASRQTRASNQDVNPYAPPSDLAAASLADQVQAWSTPETTLHQLTEQFMAGYPFIHYGVVFFLDPEDDTAIHAALPLALRPVDSVDVLNSTTRSRQPDASARDAAWPLANAYGLESTGRPATDQLVRRNTEEAIRVLGEFLASLPDAGAVVRGRNLVVRMISSYDRLDDEVAPRIVVPWSSILASSVEGE</sequence>
<keyword evidence="1" id="KW-0812">Transmembrane</keyword>
<organism evidence="2 3">
    <name type="scientific">Stieleria magnilauensis</name>
    <dbReference type="NCBI Taxonomy" id="2527963"/>
    <lineage>
        <taxon>Bacteria</taxon>
        <taxon>Pseudomonadati</taxon>
        <taxon>Planctomycetota</taxon>
        <taxon>Planctomycetia</taxon>
        <taxon>Pirellulales</taxon>
        <taxon>Pirellulaceae</taxon>
        <taxon>Stieleria</taxon>
    </lineage>
</organism>
<accession>A0ABX5Y3G2</accession>
<keyword evidence="1" id="KW-0472">Membrane</keyword>
<feature type="transmembrane region" description="Helical" evidence="1">
    <location>
        <begin position="46"/>
        <end position="67"/>
    </location>
</feature>
<dbReference type="EMBL" id="CP036432">
    <property type="protein sequence ID" value="QDV88452.1"/>
    <property type="molecule type" value="Genomic_DNA"/>
</dbReference>
<evidence type="ECO:0000313" key="2">
    <source>
        <dbReference type="EMBL" id="QDV88452.1"/>
    </source>
</evidence>
<protein>
    <submittedName>
        <fullName evidence="2">Uncharacterized protein</fullName>
    </submittedName>
</protein>
<name>A0ABX5Y3G2_9BACT</name>
<reference evidence="2 3" key="1">
    <citation type="submission" date="2019-02" db="EMBL/GenBank/DDBJ databases">
        <title>Deep-cultivation of Planctomycetes and their phenomic and genomic characterization uncovers novel biology.</title>
        <authorList>
            <person name="Wiegand S."/>
            <person name="Jogler M."/>
            <person name="Boedeker C."/>
            <person name="Pinto D."/>
            <person name="Vollmers J."/>
            <person name="Rivas-Marin E."/>
            <person name="Kohn T."/>
            <person name="Peeters S.H."/>
            <person name="Heuer A."/>
            <person name="Rast P."/>
            <person name="Oberbeckmann S."/>
            <person name="Bunk B."/>
            <person name="Jeske O."/>
            <person name="Meyerdierks A."/>
            <person name="Storesund J.E."/>
            <person name="Kallscheuer N."/>
            <person name="Luecker S."/>
            <person name="Lage O.M."/>
            <person name="Pohl T."/>
            <person name="Merkel B.J."/>
            <person name="Hornburger P."/>
            <person name="Mueller R.-W."/>
            <person name="Bruemmer F."/>
            <person name="Labrenz M."/>
            <person name="Spormann A.M."/>
            <person name="Op den Camp H."/>
            <person name="Overmann J."/>
            <person name="Amann R."/>
            <person name="Jetten M.S.M."/>
            <person name="Mascher T."/>
            <person name="Medema M.H."/>
            <person name="Devos D.P."/>
            <person name="Kaster A.-K."/>
            <person name="Ovreas L."/>
            <person name="Rohde M."/>
            <person name="Galperin M.Y."/>
            <person name="Jogler C."/>
        </authorList>
    </citation>
    <scope>NUCLEOTIDE SEQUENCE [LARGE SCALE GENOMIC DNA]</scope>
    <source>
        <strain evidence="2 3">TBK1r</strain>
    </source>
</reference>
<proteinExistence type="predicted"/>
<feature type="transmembrane region" description="Helical" evidence="1">
    <location>
        <begin position="20"/>
        <end position="40"/>
    </location>
</feature>
<evidence type="ECO:0000313" key="3">
    <source>
        <dbReference type="Proteomes" id="UP000318081"/>
    </source>
</evidence>
<evidence type="ECO:0000256" key="1">
    <source>
        <dbReference type="SAM" id="Phobius"/>
    </source>
</evidence>